<feature type="compositionally biased region" description="Basic and acidic residues" evidence="1">
    <location>
        <begin position="78"/>
        <end position="92"/>
    </location>
</feature>
<organism evidence="3 4">
    <name type="scientific">Inquilinus limosus MP06</name>
    <dbReference type="NCBI Taxonomy" id="1398085"/>
    <lineage>
        <taxon>Bacteria</taxon>
        <taxon>Pseudomonadati</taxon>
        <taxon>Pseudomonadota</taxon>
        <taxon>Alphaproteobacteria</taxon>
        <taxon>Rhodospirillales</taxon>
        <taxon>Rhodospirillaceae</taxon>
        <taxon>Inquilinus</taxon>
    </lineage>
</organism>
<name>A0A0A0D4C7_9PROT</name>
<dbReference type="EMBL" id="JANX01000253">
    <property type="protein sequence ID" value="KGM32865.1"/>
    <property type="molecule type" value="Genomic_DNA"/>
</dbReference>
<feature type="region of interest" description="Disordered" evidence="1">
    <location>
        <begin position="41"/>
        <end position="100"/>
    </location>
</feature>
<evidence type="ECO:0000313" key="4">
    <source>
        <dbReference type="Proteomes" id="UP000029995"/>
    </source>
</evidence>
<reference evidence="3 4" key="1">
    <citation type="submission" date="2014-01" db="EMBL/GenBank/DDBJ databases">
        <title>Genome sequence determination for a cystic fibrosis isolate, Inquilinus limosus.</title>
        <authorList>
            <person name="Pino M."/>
            <person name="Di Conza J."/>
            <person name="Gutkind G."/>
        </authorList>
    </citation>
    <scope>NUCLEOTIDE SEQUENCE [LARGE SCALE GENOMIC DNA]</scope>
    <source>
        <strain evidence="3 4">MP06</strain>
    </source>
</reference>
<dbReference type="OrthoDB" id="7357680at2"/>
<proteinExistence type="predicted"/>
<evidence type="ECO:0000256" key="1">
    <source>
        <dbReference type="SAM" id="MobiDB-lite"/>
    </source>
</evidence>
<accession>A0A0A0D4C7</accession>
<feature type="signal peptide" evidence="2">
    <location>
        <begin position="1"/>
        <end position="27"/>
    </location>
</feature>
<feature type="chain" id="PRO_5001960761" evidence="2">
    <location>
        <begin position="28"/>
        <end position="139"/>
    </location>
</feature>
<gene>
    <name evidence="3" type="ORF">P409_18965</name>
</gene>
<evidence type="ECO:0000256" key="2">
    <source>
        <dbReference type="SAM" id="SignalP"/>
    </source>
</evidence>
<evidence type="ECO:0000313" key="3">
    <source>
        <dbReference type="EMBL" id="KGM32865.1"/>
    </source>
</evidence>
<dbReference type="Proteomes" id="UP000029995">
    <property type="component" value="Unassembled WGS sequence"/>
</dbReference>
<dbReference type="AlphaFoldDB" id="A0A0A0D4C7"/>
<comment type="caution">
    <text evidence="3">The sequence shown here is derived from an EMBL/GenBank/DDBJ whole genome shotgun (WGS) entry which is preliminary data.</text>
</comment>
<dbReference type="RefSeq" id="WP_034841456.1">
    <property type="nucleotide sequence ID" value="NZ_JANX01000253.1"/>
</dbReference>
<protein>
    <submittedName>
        <fullName evidence="3">Uncharacterized protein</fullName>
    </submittedName>
</protein>
<sequence>MSPLIRLALATGLAVAAASAIPAPATAQCIVDPSQIGSPCAGGIGSPPLIRGQPPAPLQITPPGQLNPPQLAPPPRLEVPRPRRAESLDRKVPGTPLLPLPSSGMAQRCVTMYGSCPIPGGAIPSTSCTCEGGNTGTAR</sequence>
<keyword evidence="2" id="KW-0732">Signal</keyword>